<sequence length="197" mass="21952">MTTPTFRPVRRLLLGVLCSVLPIAFAGTSDEVAPPDWDLSKDGSLILHRSARVAWPRCVEGMQWSGQRCTGQALQLDHAEALARVKAREKAEGMAWRLPHMKELQQLAHQNTRPAPAGQTLLPAVGQGWSWTASTTISTPSFNTYSYNNIQRGLNGQNTNQMKFLHGWAVNTATVQAQDDVLKRSKLLVRLVRPWTE</sequence>
<feature type="signal peptide" evidence="1">
    <location>
        <begin position="1"/>
        <end position="26"/>
    </location>
</feature>
<dbReference type="EMBL" id="VYGV01000007">
    <property type="protein sequence ID" value="NWF45737.1"/>
    <property type="molecule type" value="Genomic_DNA"/>
</dbReference>
<evidence type="ECO:0000259" key="2">
    <source>
        <dbReference type="Pfam" id="PF07603"/>
    </source>
</evidence>
<accession>A0A7Y8GXA0</accession>
<dbReference type="RefSeq" id="WP_177135624.1">
    <property type="nucleotide sequence ID" value="NZ_VYGV01000007.1"/>
</dbReference>
<dbReference type="Pfam" id="PF07603">
    <property type="entry name" value="Lcl_C"/>
    <property type="match status" value="1"/>
</dbReference>
<reference evidence="3 4" key="1">
    <citation type="submission" date="2019-09" db="EMBL/GenBank/DDBJ databases">
        <title>Hydrogenophaga aromatica sp. nov., isolated from a para-xylene-degrading enrichment culture.</title>
        <authorList>
            <person name="Tancsics A."/>
            <person name="Banerjee S."/>
        </authorList>
    </citation>
    <scope>NUCLEOTIDE SEQUENCE [LARGE SCALE GENOMIC DNA]</scope>
    <source>
        <strain evidence="3 4">D2P1</strain>
    </source>
</reference>
<comment type="caution">
    <text evidence="3">The sequence shown here is derived from an EMBL/GenBank/DDBJ whole genome shotgun (WGS) entry which is preliminary data.</text>
</comment>
<dbReference type="Proteomes" id="UP000545507">
    <property type="component" value="Unassembled WGS sequence"/>
</dbReference>
<name>A0A7Y8GXA0_9BURK</name>
<dbReference type="AlphaFoldDB" id="A0A7Y8GXA0"/>
<evidence type="ECO:0000256" key="1">
    <source>
        <dbReference type="SAM" id="SignalP"/>
    </source>
</evidence>
<organism evidence="3 4">
    <name type="scientific">Hydrogenophaga aromaticivorans</name>
    <dbReference type="NCBI Taxonomy" id="2610898"/>
    <lineage>
        <taxon>Bacteria</taxon>
        <taxon>Pseudomonadati</taxon>
        <taxon>Pseudomonadota</taxon>
        <taxon>Betaproteobacteria</taxon>
        <taxon>Burkholderiales</taxon>
        <taxon>Comamonadaceae</taxon>
        <taxon>Hydrogenophaga</taxon>
    </lineage>
</organism>
<feature type="domain" description="Lcl C-terminal" evidence="2">
    <location>
        <begin position="46"/>
        <end position="193"/>
    </location>
</feature>
<gene>
    <name evidence="3" type="ORF">F3K02_10820</name>
</gene>
<protein>
    <submittedName>
        <fullName evidence="3">DUF1566 domain-containing protein</fullName>
    </submittedName>
</protein>
<dbReference type="InterPro" id="IPR011460">
    <property type="entry name" value="Lcl_C"/>
</dbReference>
<keyword evidence="4" id="KW-1185">Reference proteome</keyword>
<evidence type="ECO:0000313" key="4">
    <source>
        <dbReference type="Proteomes" id="UP000545507"/>
    </source>
</evidence>
<evidence type="ECO:0000313" key="3">
    <source>
        <dbReference type="EMBL" id="NWF45737.1"/>
    </source>
</evidence>
<feature type="chain" id="PRO_5030513441" evidence="1">
    <location>
        <begin position="27"/>
        <end position="197"/>
    </location>
</feature>
<keyword evidence="1" id="KW-0732">Signal</keyword>
<proteinExistence type="predicted"/>